<proteinExistence type="predicted"/>
<keyword evidence="1" id="KW-0472">Membrane</keyword>
<evidence type="ECO:0000313" key="2">
    <source>
        <dbReference type="EMBL" id="VDC31891.1"/>
    </source>
</evidence>
<keyword evidence="1" id="KW-1133">Transmembrane helix</keyword>
<accession>A0A3P5XNG1</accession>
<organism evidence="2 3">
    <name type="scientific">Filibacter tadaridae</name>
    <dbReference type="NCBI Taxonomy" id="2483811"/>
    <lineage>
        <taxon>Bacteria</taxon>
        <taxon>Bacillati</taxon>
        <taxon>Bacillota</taxon>
        <taxon>Bacilli</taxon>
        <taxon>Bacillales</taxon>
        <taxon>Caryophanaceae</taxon>
        <taxon>Filibacter</taxon>
    </lineage>
</organism>
<evidence type="ECO:0000256" key="1">
    <source>
        <dbReference type="SAM" id="Phobius"/>
    </source>
</evidence>
<keyword evidence="1" id="KW-0812">Transmembrane</keyword>
<evidence type="ECO:0000313" key="3">
    <source>
        <dbReference type="Proteomes" id="UP000270468"/>
    </source>
</evidence>
<dbReference type="EMBL" id="UXAV01000043">
    <property type="protein sequence ID" value="VDC31891.1"/>
    <property type="molecule type" value="Genomic_DNA"/>
</dbReference>
<protein>
    <submittedName>
        <fullName evidence="2">Uncharacterized protein</fullName>
    </submittedName>
</protein>
<dbReference type="RefSeq" id="WP_124071278.1">
    <property type="nucleotide sequence ID" value="NZ_CBCRXF010000008.1"/>
</dbReference>
<gene>
    <name evidence="2" type="ORF">FILTAD_02497</name>
</gene>
<feature type="transmembrane region" description="Helical" evidence="1">
    <location>
        <begin position="57"/>
        <end position="79"/>
    </location>
</feature>
<keyword evidence="3" id="KW-1185">Reference proteome</keyword>
<reference evidence="2 3" key="1">
    <citation type="submission" date="2018-11" db="EMBL/GenBank/DDBJ databases">
        <authorList>
            <person name="Criscuolo A."/>
        </authorList>
    </citation>
    <scope>NUCLEOTIDE SEQUENCE [LARGE SCALE GENOMIC DNA]</scope>
    <source>
        <strain evidence="2">ATB-66</strain>
    </source>
</reference>
<sequence length="429" mass="49748">MENNDFEKRLGFLKKSYERVPSTFDSEKVLRKIDEETNKTREEKPTIKKVNKFGQKVTVWVVSIASIFIIGFISVAYMAEQHTSGEQEVQSVITDDYLEKLKEDYTFERENRRKLLGLEEGLFSELEFIGYADMNYSFVTNADNIERAKSSAEGKEGLARDVEGAILALKLPSEMVETLKENPLVGNREKSIEFLAEYRDKIQDLIILDNKVLDEHRDEVIQNSVESPTNNGEVIINHQSNYPKQLQQIIDSMEKQSIHLYKNKYTDEIVSGYDDSDYYHQVKNAVHPDTISYVEMILQEPYTFGENLKYSLDKSVEIILSMQHTLLNVEKEPTLYSIMESYFITIFNNLMKGSGDQPIFNEQGQVKEEYRDLWRKMAVGERMTPLKYVINPIIEEMEASDWKQSKSYDALDYTDLKDALVIGRDGKLK</sequence>
<dbReference type="OrthoDB" id="2725889at2"/>
<dbReference type="Proteomes" id="UP000270468">
    <property type="component" value="Unassembled WGS sequence"/>
</dbReference>
<dbReference type="AlphaFoldDB" id="A0A3P5XNG1"/>
<name>A0A3P5XNG1_9BACL</name>